<dbReference type="InterPro" id="IPR048328">
    <property type="entry name" value="Dyp_perox_C"/>
</dbReference>
<evidence type="ECO:0000313" key="12">
    <source>
        <dbReference type="Proteomes" id="UP000237082"/>
    </source>
</evidence>
<reference evidence="12" key="1">
    <citation type="submission" date="2018-02" db="EMBL/GenBank/DDBJ databases">
        <authorList>
            <person name="O'Hara-Hanley K."/>
            <person name="Soby S."/>
        </authorList>
    </citation>
    <scope>NUCLEOTIDE SEQUENCE [LARGE SCALE GENOMIC DNA]</scope>
    <source>
        <strain evidence="12">MWU14-2602</strain>
    </source>
</reference>
<keyword evidence="12" id="KW-1185">Reference proteome</keyword>
<dbReference type="AlphaFoldDB" id="A0A2S5DD79"/>
<dbReference type="Proteomes" id="UP000237082">
    <property type="component" value="Unassembled WGS sequence"/>
</dbReference>
<dbReference type="InterPro" id="IPR049509">
    <property type="entry name" value="DyP_N"/>
</dbReference>
<dbReference type="PANTHER" id="PTHR30521">
    <property type="entry name" value="DEFERROCHELATASE/PEROXIDASE"/>
    <property type="match status" value="1"/>
</dbReference>
<evidence type="ECO:0000256" key="4">
    <source>
        <dbReference type="ARBA" id="ARBA00022723"/>
    </source>
</evidence>
<keyword evidence="6" id="KW-0560">Oxidoreductase</keyword>
<feature type="domain" description="Dyp-type peroxidase C-terminal" evidence="9">
    <location>
        <begin position="388"/>
        <end position="464"/>
    </location>
</feature>
<dbReference type="GO" id="GO:0046872">
    <property type="term" value="F:metal ion binding"/>
    <property type="evidence" value="ECO:0007669"/>
    <property type="project" value="UniProtKB-KW"/>
</dbReference>
<dbReference type="InterPro" id="IPR006314">
    <property type="entry name" value="Dyp_peroxidase"/>
</dbReference>
<feature type="domain" description="DyP dimeric alpha+beta barrel" evidence="10">
    <location>
        <begin position="13"/>
        <end position="178"/>
    </location>
</feature>
<protein>
    <recommendedName>
        <fullName evidence="13">Peroxidase</fullName>
    </recommendedName>
</protein>
<dbReference type="Pfam" id="PF20628">
    <property type="entry name" value="Dyp_perox_C"/>
    <property type="match status" value="1"/>
</dbReference>
<evidence type="ECO:0008006" key="13">
    <source>
        <dbReference type="Google" id="ProtNLM"/>
    </source>
</evidence>
<dbReference type="PANTHER" id="PTHR30521:SF4">
    <property type="entry name" value="DEFERROCHELATASE"/>
    <property type="match status" value="1"/>
</dbReference>
<dbReference type="RefSeq" id="WP_103903598.1">
    <property type="nucleotide sequence ID" value="NZ_PQWB01000074.1"/>
</dbReference>
<dbReference type="GO" id="GO:0004601">
    <property type="term" value="F:peroxidase activity"/>
    <property type="evidence" value="ECO:0007669"/>
    <property type="project" value="UniProtKB-KW"/>
</dbReference>
<keyword evidence="7" id="KW-0408">Iron</keyword>
<evidence type="ECO:0000259" key="10">
    <source>
        <dbReference type="Pfam" id="PF21105"/>
    </source>
</evidence>
<comment type="similarity">
    <text evidence="8">Belongs to the DyP-type peroxidase family.</text>
</comment>
<evidence type="ECO:0000313" key="11">
    <source>
        <dbReference type="EMBL" id="POZ61053.1"/>
    </source>
</evidence>
<evidence type="ECO:0000256" key="3">
    <source>
        <dbReference type="ARBA" id="ARBA00022617"/>
    </source>
</evidence>
<dbReference type="EMBL" id="PQWB01000074">
    <property type="protein sequence ID" value="POZ61053.1"/>
    <property type="molecule type" value="Genomic_DNA"/>
</dbReference>
<comment type="caution">
    <text evidence="11">The sequence shown here is derived from an EMBL/GenBank/DDBJ whole genome shotgun (WGS) entry which is preliminary data.</text>
</comment>
<dbReference type="GO" id="GO:0020037">
    <property type="term" value="F:heme binding"/>
    <property type="evidence" value="ECO:0007669"/>
    <property type="project" value="InterPro"/>
</dbReference>
<sequence>MAQPFEPILDGAEIQGDILAGFRKDHVRLLFISVTDVAVPAFKAWIRAIAPKLAYLDAVADFNRKFSTARRASADGRDPPMSVTWMNLAISGQGAKRLLSQDQWSQLDITFLNGPTEDATLVGEPDAGSPGGSRSWLVGAPNQGHDALLIIAGDERAEVDNTAAAHKDELLQLVANVAAVTVRLESGDIRSAQKGHEHFGFKDGISQPGVRGRIGTATGPYVTPRVLDSQDPWYALYAAPGQPLCYPGEFVLGYPRKHEGSDDPNDTVVDPTTPLTKHGSYLVYRRLRQDVPGFIAAAETMAAQLSQNPSFGPRTTAFAAACLVGRWPSGAPVMRTPLADNQKLGDDSYASNNFQFVQASHVPKYSAGSEIPPDDFPQARDDTLGSTCPFSAHIRKVNPRDQTTDQGPATRTLEHRILRRGIPYGVDYDPTKPGSDKEERGLQFLCYQSSIQRGFQFLMNQWANSADFPLGRGYDIVIGQRGEASRSVTVLAPDNSPVSVTFPQRYVVTTGAAYLFSPSKTALLSCFGA</sequence>
<gene>
    <name evidence="11" type="ORF">C2I19_15615</name>
</gene>
<dbReference type="SUPFAM" id="SSF54909">
    <property type="entry name" value="Dimeric alpha+beta barrel"/>
    <property type="match status" value="1"/>
</dbReference>
<organism evidence="11 12">
    <name type="scientific">Chromobacterium alticapitis</name>
    <dbReference type="NCBI Taxonomy" id="2073169"/>
    <lineage>
        <taxon>Bacteria</taxon>
        <taxon>Pseudomonadati</taxon>
        <taxon>Pseudomonadota</taxon>
        <taxon>Betaproteobacteria</taxon>
        <taxon>Neisseriales</taxon>
        <taxon>Chromobacteriaceae</taxon>
        <taxon>Chromobacterium</taxon>
    </lineage>
</organism>
<evidence type="ECO:0000256" key="1">
    <source>
        <dbReference type="ARBA" id="ARBA00001970"/>
    </source>
</evidence>
<dbReference type="Pfam" id="PF21105">
    <property type="entry name" value="DyP_N"/>
    <property type="match status" value="1"/>
</dbReference>
<keyword evidence="4" id="KW-0479">Metal-binding</keyword>
<comment type="cofactor">
    <cofactor evidence="1">
        <name>heme b</name>
        <dbReference type="ChEBI" id="CHEBI:60344"/>
    </cofactor>
</comment>
<dbReference type="InterPro" id="IPR011008">
    <property type="entry name" value="Dimeric_a/b-barrel"/>
</dbReference>
<evidence type="ECO:0000256" key="8">
    <source>
        <dbReference type="ARBA" id="ARBA00025737"/>
    </source>
</evidence>
<keyword evidence="5" id="KW-0732">Signal</keyword>
<keyword evidence="3" id="KW-0349">Heme</keyword>
<dbReference type="NCBIfam" id="TIGR01413">
    <property type="entry name" value="Dyp_perox_fam"/>
    <property type="match status" value="1"/>
</dbReference>
<dbReference type="OrthoDB" id="9781066at2"/>
<dbReference type="GO" id="GO:0005829">
    <property type="term" value="C:cytosol"/>
    <property type="evidence" value="ECO:0007669"/>
    <property type="project" value="TreeGrafter"/>
</dbReference>
<evidence type="ECO:0000259" key="9">
    <source>
        <dbReference type="Pfam" id="PF20628"/>
    </source>
</evidence>
<dbReference type="PROSITE" id="PS51404">
    <property type="entry name" value="DYP_PEROXIDASE"/>
    <property type="match status" value="1"/>
</dbReference>
<evidence type="ECO:0000256" key="5">
    <source>
        <dbReference type="ARBA" id="ARBA00022729"/>
    </source>
</evidence>
<accession>A0A2S5DD79</accession>
<keyword evidence="2" id="KW-0575">Peroxidase</keyword>
<evidence type="ECO:0000256" key="7">
    <source>
        <dbReference type="ARBA" id="ARBA00023004"/>
    </source>
</evidence>
<proteinExistence type="inferred from homology"/>
<name>A0A2S5DD79_9NEIS</name>
<evidence type="ECO:0000256" key="6">
    <source>
        <dbReference type="ARBA" id="ARBA00023002"/>
    </source>
</evidence>
<evidence type="ECO:0000256" key="2">
    <source>
        <dbReference type="ARBA" id="ARBA00022559"/>
    </source>
</evidence>